<dbReference type="RefSeq" id="WP_091590998.1">
    <property type="nucleotide sequence ID" value="NZ_FNEE01000002.1"/>
</dbReference>
<dbReference type="EMBL" id="FNEE01000002">
    <property type="protein sequence ID" value="SDI48644.1"/>
    <property type="molecule type" value="Genomic_DNA"/>
</dbReference>
<evidence type="ECO:0000313" key="1">
    <source>
        <dbReference type="EMBL" id="SDI48644.1"/>
    </source>
</evidence>
<accession>A0A1G8KYZ0</accession>
<protein>
    <submittedName>
        <fullName evidence="1">Uncharacterized protein</fullName>
    </submittedName>
</protein>
<dbReference type="Proteomes" id="UP000198894">
    <property type="component" value="Unassembled WGS sequence"/>
</dbReference>
<dbReference type="AlphaFoldDB" id="A0A1G8KYZ0"/>
<gene>
    <name evidence="1" type="ORF">SAMN05428953_10286</name>
</gene>
<organism evidence="1 2">
    <name type="scientific">Mesorhizobium muleiense</name>
    <dbReference type="NCBI Taxonomy" id="1004279"/>
    <lineage>
        <taxon>Bacteria</taxon>
        <taxon>Pseudomonadati</taxon>
        <taxon>Pseudomonadota</taxon>
        <taxon>Alphaproteobacteria</taxon>
        <taxon>Hyphomicrobiales</taxon>
        <taxon>Phyllobacteriaceae</taxon>
        <taxon>Mesorhizobium</taxon>
    </lineage>
</organism>
<evidence type="ECO:0000313" key="2">
    <source>
        <dbReference type="Proteomes" id="UP000198894"/>
    </source>
</evidence>
<sequence>MMRMVRSALALLLAAAVLYGMQHTRPLYSDITSPIVASGGMNKRVEARAFALSLDSARVARVLNVETYGKSKTYTSSGVWVVVEGEAEAKFKTLGLTSGEWLSRSGIRYVLTDRLWATIEMMPGDVYQPGLPRRVLLVFEVPEDAVAGGTVVVAPTKLLPLDDEIRIATTISGKDIEPAIIIRRNEERPPWTVLPQR</sequence>
<reference evidence="2" key="1">
    <citation type="submission" date="2016-10" db="EMBL/GenBank/DDBJ databases">
        <authorList>
            <person name="Varghese N."/>
            <person name="Submissions S."/>
        </authorList>
    </citation>
    <scope>NUCLEOTIDE SEQUENCE [LARGE SCALE GENOMIC DNA]</scope>
    <source>
        <strain evidence="2">CGMCC 1.11022</strain>
    </source>
</reference>
<keyword evidence="2" id="KW-1185">Reference proteome</keyword>
<name>A0A1G8KYZ0_9HYPH</name>
<proteinExistence type="predicted"/>